<dbReference type="AlphaFoldDB" id="A0A1C3NST6"/>
<organism evidence="1 2">
    <name type="scientific">Candidatus Protofrankia californiensis</name>
    <dbReference type="NCBI Taxonomy" id="1839754"/>
    <lineage>
        <taxon>Bacteria</taxon>
        <taxon>Bacillati</taxon>
        <taxon>Actinomycetota</taxon>
        <taxon>Actinomycetes</taxon>
        <taxon>Frankiales</taxon>
        <taxon>Frankiaceae</taxon>
        <taxon>Protofrankia</taxon>
    </lineage>
</organism>
<evidence type="ECO:0000313" key="1">
    <source>
        <dbReference type="EMBL" id="SBW16994.1"/>
    </source>
</evidence>
<proteinExistence type="predicted"/>
<gene>
    <name evidence="1" type="ORF">FDG2_0018</name>
</gene>
<dbReference type="Proteomes" id="UP000199013">
    <property type="component" value="Unassembled WGS sequence"/>
</dbReference>
<reference evidence="2" key="1">
    <citation type="submission" date="2016-02" db="EMBL/GenBank/DDBJ databases">
        <authorList>
            <person name="Wibberg D."/>
        </authorList>
    </citation>
    <scope>NUCLEOTIDE SEQUENCE [LARGE SCALE GENOMIC DNA]</scope>
</reference>
<keyword evidence="2" id="KW-1185">Reference proteome</keyword>
<dbReference type="EMBL" id="FLUV01000006">
    <property type="protein sequence ID" value="SBW16994.1"/>
    <property type="molecule type" value="Genomic_DNA"/>
</dbReference>
<protein>
    <submittedName>
        <fullName evidence="1">Uncharacterized protein</fullName>
    </submittedName>
</protein>
<accession>A0A1C3NST6</accession>
<name>A0A1C3NST6_9ACTN</name>
<sequence>MAGPWQIYSVLPDDAIETPRRVLAGATMIDAGLGWAKPIEVFNELLESHVSP</sequence>
<evidence type="ECO:0000313" key="2">
    <source>
        <dbReference type="Proteomes" id="UP000199013"/>
    </source>
</evidence>